<sequence>MFQQTPCHVSSCLKAELSSFDGSGNIIGTGGYCLDHIPDPEKAKQDILAYIKAHEKIIGLNASGIAFCDLDFSGKKFYGCNFQHCTFSNIKAEEMRSRMSVFDFSIFTDCNLLKSNIQFCSFGGCTFSHTLLTGSDLVQDNFCGLKAFQSSFDDTDLYNSRFIKADLIDTSFRNCNIKKTVFWEIKRENASFKLSNTREAEFDRNGSELFSTAGLS</sequence>
<dbReference type="Pfam" id="PF00805">
    <property type="entry name" value="Pentapeptide"/>
    <property type="match status" value="1"/>
</dbReference>
<dbReference type="RefSeq" id="WP_210118204.1">
    <property type="nucleotide sequence ID" value="NZ_CP054257.1"/>
</dbReference>
<dbReference type="AlphaFoldDB" id="A0A975EZR5"/>
<dbReference type="Gene3D" id="2.160.20.80">
    <property type="entry name" value="E3 ubiquitin-protein ligase SopA"/>
    <property type="match status" value="1"/>
</dbReference>
<dbReference type="InterPro" id="IPR001646">
    <property type="entry name" value="5peptide_repeat"/>
</dbReference>
<dbReference type="InterPro" id="IPR051082">
    <property type="entry name" value="Pentapeptide-BTB/POZ_domain"/>
</dbReference>
<dbReference type="PANTHER" id="PTHR14136">
    <property type="entry name" value="BTB_POZ DOMAIN-CONTAINING PROTEIN KCTD9"/>
    <property type="match status" value="1"/>
</dbReference>
<gene>
    <name evidence="1" type="ORF">HRI96_03865</name>
</gene>
<reference evidence="1" key="2">
    <citation type="journal article" date="2021" name="Microbiol. Resour. Announc.">
        <title>Complete Genome Sequences of Three Human Oral Treponema parvum Isolates.</title>
        <authorList>
            <person name="Zeng H."/>
            <person name="Watt R.M."/>
        </authorList>
    </citation>
    <scope>NUCLEOTIDE SEQUENCE</scope>
    <source>
        <strain evidence="1">ATCC 700773</strain>
    </source>
</reference>
<dbReference type="SUPFAM" id="SSF141571">
    <property type="entry name" value="Pentapeptide repeat-like"/>
    <property type="match status" value="1"/>
</dbReference>
<evidence type="ECO:0000313" key="1">
    <source>
        <dbReference type="EMBL" id="QTQ11409.1"/>
    </source>
</evidence>
<accession>A0A975EZR5</accession>
<proteinExistence type="predicted"/>
<protein>
    <submittedName>
        <fullName evidence="1">Pentapeptide repeat-containing protein</fullName>
    </submittedName>
</protein>
<dbReference type="EMBL" id="CP054257">
    <property type="protein sequence ID" value="QTQ11409.1"/>
    <property type="molecule type" value="Genomic_DNA"/>
</dbReference>
<name>A0A975EZR5_9SPIR</name>
<dbReference type="PANTHER" id="PTHR14136:SF25">
    <property type="entry name" value="BTB_POZ DOMAIN-CONTAINING PROTEIN"/>
    <property type="match status" value="1"/>
</dbReference>
<reference evidence="1" key="1">
    <citation type="submission" date="2020-05" db="EMBL/GenBank/DDBJ databases">
        <authorList>
            <person name="Zeng H."/>
            <person name="Chan Y.K."/>
            <person name="Watt R.M."/>
        </authorList>
    </citation>
    <scope>NUCLEOTIDE SEQUENCE</scope>
    <source>
        <strain evidence="1">ATCC 700773</strain>
    </source>
</reference>
<organism evidence="1 2">
    <name type="scientific">Treponema parvum</name>
    <dbReference type="NCBI Taxonomy" id="138851"/>
    <lineage>
        <taxon>Bacteria</taxon>
        <taxon>Pseudomonadati</taxon>
        <taxon>Spirochaetota</taxon>
        <taxon>Spirochaetia</taxon>
        <taxon>Spirochaetales</taxon>
        <taxon>Treponemataceae</taxon>
        <taxon>Treponema</taxon>
    </lineage>
</organism>
<evidence type="ECO:0000313" key="2">
    <source>
        <dbReference type="Proteomes" id="UP000671995"/>
    </source>
</evidence>
<dbReference type="Proteomes" id="UP000671995">
    <property type="component" value="Chromosome"/>
</dbReference>